<dbReference type="RefSeq" id="WP_284376629.1">
    <property type="nucleotide sequence ID" value="NZ_BSNL01000020.1"/>
</dbReference>
<evidence type="ECO:0000313" key="2">
    <source>
        <dbReference type="Proteomes" id="UP001161388"/>
    </source>
</evidence>
<dbReference type="Proteomes" id="UP001161388">
    <property type="component" value="Unassembled WGS sequence"/>
</dbReference>
<name>A0ABQ5VQW1_9RHOB</name>
<gene>
    <name evidence="1" type="ORF">GCM10007927_40870</name>
</gene>
<dbReference type="EMBL" id="BSNL01000020">
    <property type="protein sequence ID" value="GLQ29283.1"/>
    <property type="molecule type" value="Genomic_DNA"/>
</dbReference>
<keyword evidence="2" id="KW-1185">Reference proteome</keyword>
<accession>A0ABQ5VQW1</accession>
<protein>
    <submittedName>
        <fullName evidence="1">Uncharacterized protein</fullName>
    </submittedName>
</protein>
<comment type="caution">
    <text evidence="1">The sequence shown here is derived from an EMBL/GenBank/DDBJ whole genome shotgun (WGS) entry which is preliminary data.</text>
</comment>
<sequence length="50" mass="5515">MAAKTSVVGWKARSRRGWNWGVILPFAKLALDDADHIAEALRARGGFHNP</sequence>
<proteinExistence type="predicted"/>
<evidence type="ECO:0000313" key="1">
    <source>
        <dbReference type="EMBL" id="GLQ29283.1"/>
    </source>
</evidence>
<reference evidence="1" key="2">
    <citation type="submission" date="2023-01" db="EMBL/GenBank/DDBJ databases">
        <title>Draft genome sequence of Sulfitobacter pacificus strain NBRC 109915.</title>
        <authorList>
            <person name="Sun Q."/>
            <person name="Mori K."/>
        </authorList>
    </citation>
    <scope>NUCLEOTIDE SEQUENCE</scope>
    <source>
        <strain evidence="1">NBRC 109915</strain>
    </source>
</reference>
<reference evidence="1" key="1">
    <citation type="journal article" date="2014" name="Int. J. Syst. Evol. Microbiol.">
        <title>Complete genome of a new Firmicutes species belonging to the dominant human colonic microbiota ('Ruminococcus bicirculans') reveals two chromosomes and a selective capacity to utilize plant glucans.</title>
        <authorList>
            <consortium name="NISC Comparative Sequencing Program"/>
            <person name="Wegmann U."/>
            <person name="Louis P."/>
            <person name="Goesmann A."/>
            <person name="Henrissat B."/>
            <person name="Duncan S.H."/>
            <person name="Flint H.J."/>
        </authorList>
    </citation>
    <scope>NUCLEOTIDE SEQUENCE</scope>
    <source>
        <strain evidence="1">NBRC 109915</strain>
    </source>
</reference>
<organism evidence="1 2">
    <name type="scientific">Sulfitobacter pacificus</name>
    <dbReference type="NCBI Taxonomy" id="1499314"/>
    <lineage>
        <taxon>Bacteria</taxon>
        <taxon>Pseudomonadati</taxon>
        <taxon>Pseudomonadota</taxon>
        <taxon>Alphaproteobacteria</taxon>
        <taxon>Rhodobacterales</taxon>
        <taxon>Roseobacteraceae</taxon>
        <taxon>Sulfitobacter</taxon>
    </lineage>
</organism>